<dbReference type="Pfam" id="PF00664">
    <property type="entry name" value="ABC_membrane"/>
    <property type="match status" value="1"/>
</dbReference>
<feature type="transmembrane region" description="Helical" evidence="9">
    <location>
        <begin position="250"/>
        <end position="267"/>
    </location>
</feature>
<evidence type="ECO:0000256" key="2">
    <source>
        <dbReference type="ARBA" id="ARBA00022448"/>
    </source>
</evidence>
<dbReference type="FunFam" id="3.40.50.300:FF:000221">
    <property type="entry name" value="Multidrug ABC transporter ATP-binding protein"/>
    <property type="match status" value="1"/>
</dbReference>
<evidence type="ECO:0000256" key="6">
    <source>
        <dbReference type="ARBA" id="ARBA00022840"/>
    </source>
</evidence>
<dbReference type="InterPro" id="IPR003439">
    <property type="entry name" value="ABC_transporter-like_ATP-bd"/>
</dbReference>
<dbReference type="AlphaFoldDB" id="A0A098B7N2"/>
<evidence type="ECO:0000256" key="9">
    <source>
        <dbReference type="SAM" id="Phobius"/>
    </source>
</evidence>
<keyword evidence="2" id="KW-0813">Transport</keyword>
<dbReference type="PATRIC" id="fig|49338.4.peg.5364"/>
<keyword evidence="5" id="KW-0547">Nucleotide-binding</keyword>
<feature type="transmembrane region" description="Helical" evidence="9">
    <location>
        <begin position="23"/>
        <end position="48"/>
    </location>
</feature>
<dbReference type="GO" id="GO:0005886">
    <property type="term" value="C:plasma membrane"/>
    <property type="evidence" value="ECO:0007669"/>
    <property type="project" value="UniProtKB-SubCell"/>
</dbReference>
<feature type="transmembrane region" description="Helical" evidence="9">
    <location>
        <begin position="54"/>
        <end position="73"/>
    </location>
</feature>
<evidence type="ECO:0000256" key="5">
    <source>
        <dbReference type="ARBA" id="ARBA00022741"/>
    </source>
</evidence>
<keyword evidence="8 9" id="KW-0472">Membrane</keyword>
<dbReference type="InterPro" id="IPR011527">
    <property type="entry name" value="ABC1_TM_dom"/>
</dbReference>
<evidence type="ECO:0000256" key="4">
    <source>
        <dbReference type="ARBA" id="ARBA00022692"/>
    </source>
</evidence>
<dbReference type="PROSITE" id="PS50929">
    <property type="entry name" value="ABC_TM1F"/>
    <property type="match status" value="1"/>
</dbReference>
<evidence type="ECO:0000259" key="10">
    <source>
        <dbReference type="PROSITE" id="PS50893"/>
    </source>
</evidence>
<keyword evidence="6 12" id="KW-0067">ATP-binding</keyword>
<dbReference type="GO" id="GO:0016887">
    <property type="term" value="F:ATP hydrolysis activity"/>
    <property type="evidence" value="ECO:0007669"/>
    <property type="project" value="InterPro"/>
</dbReference>
<keyword evidence="3" id="KW-1003">Cell membrane</keyword>
<accession>A0A098B7N2</accession>
<evidence type="ECO:0000256" key="1">
    <source>
        <dbReference type="ARBA" id="ARBA00004651"/>
    </source>
</evidence>
<gene>
    <name evidence="12" type="ORF">DPCES_4988</name>
</gene>
<dbReference type="EMBL" id="LK996017">
    <property type="protein sequence ID" value="CDX04874.1"/>
    <property type="molecule type" value="Genomic_DNA"/>
</dbReference>
<feature type="transmembrane region" description="Helical" evidence="9">
    <location>
        <begin position="139"/>
        <end position="156"/>
    </location>
</feature>
<proteinExistence type="predicted"/>
<dbReference type="InterPro" id="IPR039421">
    <property type="entry name" value="Type_1_exporter"/>
</dbReference>
<dbReference type="PROSITE" id="PS00211">
    <property type="entry name" value="ABC_TRANSPORTER_1"/>
    <property type="match status" value="1"/>
</dbReference>
<feature type="domain" description="ABC transmembrane type-1" evidence="11">
    <location>
        <begin position="22"/>
        <end position="303"/>
    </location>
</feature>
<organism evidence="12">
    <name type="scientific">Desulfitobacterium hafniense</name>
    <name type="common">Desulfitobacterium frappieri</name>
    <dbReference type="NCBI Taxonomy" id="49338"/>
    <lineage>
        <taxon>Bacteria</taxon>
        <taxon>Bacillati</taxon>
        <taxon>Bacillota</taxon>
        <taxon>Clostridia</taxon>
        <taxon>Eubacteriales</taxon>
        <taxon>Desulfitobacteriaceae</taxon>
        <taxon>Desulfitobacterium</taxon>
    </lineage>
</organism>
<dbReference type="InterPro" id="IPR036640">
    <property type="entry name" value="ABC1_TM_sf"/>
</dbReference>
<protein>
    <submittedName>
        <fullName evidence="12">Lipid A export ATP-binding/permease protein MsbA</fullName>
    </submittedName>
</protein>
<name>A0A098B7N2_DESHA</name>
<evidence type="ECO:0000256" key="8">
    <source>
        <dbReference type="ARBA" id="ARBA00023136"/>
    </source>
</evidence>
<feature type="transmembrane region" description="Helical" evidence="9">
    <location>
        <begin position="162"/>
        <end position="178"/>
    </location>
</feature>
<dbReference type="Gene3D" id="3.40.50.300">
    <property type="entry name" value="P-loop containing nucleotide triphosphate hydrolases"/>
    <property type="match status" value="1"/>
</dbReference>
<dbReference type="PROSITE" id="PS50893">
    <property type="entry name" value="ABC_TRANSPORTER_2"/>
    <property type="match status" value="1"/>
</dbReference>
<sequence>MIGTIRKFFAFAGQRGKLMQKGIALALINSIFQALQILALAVVLQGIVEGTMTAGTAWTSFAIMFLSMLGAILTRQRATMAQAEGSFMMCADKRTEIGDRLKYMPMGYFNDHSLGAITAAVTNTMEDVQDIAPRVMDKIIHGYVHAAIITLMLLFFDWRIGLIILAGILVFMGANGLMQKKSRTISPARVAAQSALVGAVLEYVQGISVVRAFNLAQAAGHTLDQAIDECEKNNVGLEIAFIPYMFLQSLILKLFSILVVIAAIAFYLTGSMNLTTCLLMLISAFIIYSQLETAGSMSALLRAIDLSIDRVEEIHHTPVMDELGKAIRPQSYAIEGRNVSFSYDKKKILDDVSFRIPAGTTTAIIGPSGGGKTTLCHLITRFWDVDSGSITLGGRDVRDYSLDSLLANFSMVFQKVYLFNDTILNNIRFGKPDATLEEVREAAKRARCDDFIMMLPEGYDTMVGEGGATLSGGERQRISIARAILKDAPIVILDEATANVDPENESRLQEAIAEMTKNKTIIMIAHRLKTVRNAQQILVLDQGRIVQRGGHEQLMAEGGLYADFIGMRAAAVGWKLGRKGLEMDVQGV</sequence>
<dbReference type="InterPro" id="IPR017871">
    <property type="entry name" value="ABC_transporter-like_CS"/>
</dbReference>
<dbReference type="GO" id="GO:0034040">
    <property type="term" value="F:ATPase-coupled lipid transmembrane transporter activity"/>
    <property type="evidence" value="ECO:0007669"/>
    <property type="project" value="TreeGrafter"/>
</dbReference>
<dbReference type="Pfam" id="PF00005">
    <property type="entry name" value="ABC_tran"/>
    <property type="match status" value="1"/>
</dbReference>
<dbReference type="SMART" id="SM00382">
    <property type="entry name" value="AAA"/>
    <property type="match status" value="1"/>
</dbReference>
<dbReference type="PANTHER" id="PTHR24221:SF397">
    <property type="entry name" value="ABC TRANSPORTER, ATP-BINDING TRANSMEMBRANE PROTEIN"/>
    <property type="match status" value="1"/>
</dbReference>
<reference evidence="12" key="1">
    <citation type="submission" date="2014-07" db="EMBL/GenBank/DDBJ databases">
        <authorList>
            <person name="Hornung V.Bastian."/>
        </authorList>
    </citation>
    <scope>NUCLEOTIDE SEQUENCE</scope>
    <source>
        <strain evidence="12">PCE-S</strain>
    </source>
</reference>
<feature type="domain" description="ABC transporter" evidence="10">
    <location>
        <begin position="334"/>
        <end position="567"/>
    </location>
</feature>
<evidence type="ECO:0000256" key="7">
    <source>
        <dbReference type="ARBA" id="ARBA00022989"/>
    </source>
</evidence>
<dbReference type="PANTHER" id="PTHR24221">
    <property type="entry name" value="ATP-BINDING CASSETTE SUB-FAMILY B"/>
    <property type="match status" value="1"/>
</dbReference>
<dbReference type="InterPro" id="IPR027417">
    <property type="entry name" value="P-loop_NTPase"/>
</dbReference>
<comment type="subcellular location">
    <subcellularLocation>
        <location evidence="1">Cell membrane</location>
        <topology evidence="1">Multi-pass membrane protein</topology>
    </subcellularLocation>
</comment>
<dbReference type="SUPFAM" id="SSF52540">
    <property type="entry name" value="P-loop containing nucleoside triphosphate hydrolases"/>
    <property type="match status" value="1"/>
</dbReference>
<dbReference type="RefSeq" id="WP_208926486.1">
    <property type="nucleotide sequence ID" value="NZ_LK996017.1"/>
</dbReference>
<dbReference type="GO" id="GO:0005524">
    <property type="term" value="F:ATP binding"/>
    <property type="evidence" value="ECO:0007669"/>
    <property type="project" value="UniProtKB-KW"/>
</dbReference>
<evidence type="ECO:0000259" key="11">
    <source>
        <dbReference type="PROSITE" id="PS50929"/>
    </source>
</evidence>
<evidence type="ECO:0000313" key="12">
    <source>
        <dbReference type="EMBL" id="CDX04874.1"/>
    </source>
</evidence>
<dbReference type="InterPro" id="IPR003593">
    <property type="entry name" value="AAA+_ATPase"/>
</dbReference>
<keyword evidence="7 9" id="KW-1133">Transmembrane helix</keyword>
<keyword evidence="4 9" id="KW-0812">Transmembrane</keyword>
<dbReference type="SUPFAM" id="SSF90123">
    <property type="entry name" value="ABC transporter transmembrane region"/>
    <property type="match status" value="1"/>
</dbReference>
<evidence type="ECO:0000256" key="3">
    <source>
        <dbReference type="ARBA" id="ARBA00022475"/>
    </source>
</evidence>
<dbReference type="Gene3D" id="1.20.1560.10">
    <property type="entry name" value="ABC transporter type 1, transmembrane domain"/>
    <property type="match status" value="1"/>
</dbReference>
<dbReference type="GO" id="GO:0140359">
    <property type="term" value="F:ABC-type transporter activity"/>
    <property type="evidence" value="ECO:0007669"/>
    <property type="project" value="InterPro"/>
</dbReference>